<gene>
    <name evidence="2" type="ORF">R3P38DRAFT_2822394</name>
</gene>
<comment type="caution">
    <text evidence="2">The sequence shown here is derived from an EMBL/GenBank/DDBJ whole genome shotgun (WGS) entry which is preliminary data.</text>
</comment>
<sequence>MFSWLPNGGKGEESDSIYEPQTREISAHDRILDNLFQAPPEPDTLLPVNPDSNDSLPPPVMLNARNSVYDPWDGALLGSLVAPDHNVQPEDHSKLNDNATKNEELWSHLSTVLDLQTQISQMHLELEEVGANAESKGKGKGTRSRAASVSRVIIDDAEGDEGVGGARDEEAERDKAREEQFSNLASQFRGKKEAMTAIMDRLDALSKSVTEFHALQAPKIDFFSSRENSVPVTNTTVDSQFTDTTSPFDLAKKPSLPLNILKRVDPDSSAFFTESPLSIAGPLPP</sequence>
<reference evidence="2 3" key="1">
    <citation type="journal article" date="2024" name="J Genomics">
        <title>Draft genome sequencing and assembly of Favolaschia claudopus CIRM-BRFM 2984 isolated from oak limbs.</title>
        <authorList>
            <person name="Navarro D."/>
            <person name="Drula E."/>
            <person name="Chaduli D."/>
            <person name="Cazenave R."/>
            <person name="Ahrendt S."/>
            <person name="Wang J."/>
            <person name="Lipzen A."/>
            <person name="Daum C."/>
            <person name="Barry K."/>
            <person name="Grigoriev I.V."/>
            <person name="Favel A."/>
            <person name="Rosso M.N."/>
            <person name="Martin F."/>
        </authorList>
    </citation>
    <scope>NUCLEOTIDE SEQUENCE [LARGE SCALE GENOMIC DNA]</scope>
    <source>
        <strain evidence="2 3">CIRM-BRFM 2984</strain>
    </source>
</reference>
<dbReference type="EMBL" id="JAWWNJ010000001">
    <property type="protein sequence ID" value="KAK7064097.1"/>
    <property type="molecule type" value="Genomic_DNA"/>
</dbReference>
<keyword evidence="3" id="KW-1185">Reference proteome</keyword>
<proteinExistence type="predicted"/>
<evidence type="ECO:0000256" key="1">
    <source>
        <dbReference type="SAM" id="MobiDB-lite"/>
    </source>
</evidence>
<evidence type="ECO:0000313" key="3">
    <source>
        <dbReference type="Proteomes" id="UP001362999"/>
    </source>
</evidence>
<feature type="region of interest" description="Disordered" evidence="1">
    <location>
        <begin position="1"/>
        <end position="24"/>
    </location>
</feature>
<dbReference type="Proteomes" id="UP001362999">
    <property type="component" value="Unassembled WGS sequence"/>
</dbReference>
<organism evidence="2 3">
    <name type="scientific">Favolaschia claudopus</name>
    <dbReference type="NCBI Taxonomy" id="2862362"/>
    <lineage>
        <taxon>Eukaryota</taxon>
        <taxon>Fungi</taxon>
        <taxon>Dikarya</taxon>
        <taxon>Basidiomycota</taxon>
        <taxon>Agaricomycotina</taxon>
        <taxon>Agaricomycetes</taxon>
        <taxon>Agaricomycetidae</taxon>
        <taxon>Agaricales</taxon>
        <taxon>Marasmiineae</taxon>
        <taxon>Mycenaceae</taxon>
        <taxon>Favolaschia</taxon>
    </lineage>
</organism>
<protein>
    <submittedName>
        <fullName evidence="2">Uncharacterized protein</fullName>
    </submittedName>
</protein>
<name>A0AAW0EEN5_9AGAR</name>
<feature type="region of interest" description="Disordered" evidence="1">
    <location>
        <begin position="130"/>
        <end position="174"/>
    </location>
</feature>
<accession>A0AAW0EEN5</accession>
<evidence type="ECO:0000313" key="2">
    <source>
        <dbReference type="EMBL" id="KAK7064097.1"/>
    </source>
</evidence>
<dbReference type="AlphaFoldDB" id="A0AAW0EEN5"/>